<sequence length="975" mass="108112">MSEKTRGIAMTFPAEDGEKEKGSPVSPNSLSPNLPPRLRRRLMVSKSPITAEHIESKLNQANQRRQQFYELLSKKAVPKSRDSSPSSADEDLGKRHEPNLKGAEQKRSARRFLHPRKTTLALAKAFEALAISEESVKSMSFEQLALKIESATTIRSTKALLDRLESRYLISRAATGSSLPSLENIDYLLQRVASPVSKENININEESKNIHSSDETPLSSVALPRYPVRVFLCAYMILGHPETVFSGRRESVNDLAQSATDLICEFELLLKIILQGSNKTPHKDTAPKSSTITFTSQLEAFDKAWRLYLLHFVAWKDTDAKLLEHDLVRAACQLELSMQSCKLTPELDMKTIQNKITENQKILREKLQQLSGNQGLENLEAALSEVRSRYAGSKESDRLSSFHPASLGDSSVSVSAETSNLTDTHKSSSPMNHIVFDKDESDLANEVSSSLSFKSGTDGHLSPTTLVVGENELLVNEILHDQHLGVVDSLTDGNEGQNSLKANVRETIEKAFWDGVMESMKGNESDFSWILKLVTEVRDELCHMSPKSWKHEINESIDVDILEQMLRSGDLDVDYFGKVLEFALGTLRKLSAPAKEDDMKTIHYQFLKELGDILQAEDKSKASCALAITKGLRFVLQQIQTLKREISRARLRMVEPLIKGNAGIEYLRKAFIDRHGSPALASTSLPITRQWVSSVKVMVEQEWHEYNNSLSVVTNKEPSSGLPPTTLRTGGKISGTKISSQTSSIDLIDSAFPGEQLPECVGEEIDLLIRLGLLKLVCEVGGLSLEVLPETLKMNLSRLRGVQSQFQKIIVMSTCCLVLRQTLSNENLVTNALDMDTIALRCVNQLSSLLETVEDIGIPDIVETLSGCAEYSEHHSCPEKLEARKQIMARMLGKSLQADDAIFKRVSRAVYLAARGVVFGGNGKKGRELTEASLRPVGATLLADNLVKAAEVLIVVAAVTCNVHRPWYEELLKTL</sequence>
<comment type="caution">
    <text evidence="3">The sequence shown here is derived from an EMBL/GenBank/DDBJ whole genome shotgun (WGS) entry which is preliminary data.</text>
</comment>
<feature type="compositionally biased region" description="Basic and acidic residues" evidence="2">
    <location>
        <begin position="91"/>
        <end position="107"/>
    </location>
</feature>
<feature type="region of interest" description="Disordered" evidence="2">
    <location>
        <begin position="73"/>
        <end position="112"/>
    </location>
</feature>
<dbReference type="InterPro" id="IPR008862">
    <property type="entry name" value="Tcp11"/>
</dbReference>
<name>A0A7J6G4N4_CANSA</name>
<dbReference type="AlphaFoldDB" id="A0A7J6G4N4"/>
<proteinExistence type="inferred from homology"/>
<feature type="region of interest" description="Disordered" evidence="2">
    <location>
        <begin position="714"/>
        <end position="733"/>
    </location>
</feature>
<evidence type="ECO:0000256" key="1">
    <source>
        <dbReference type="ARBA" id="ARBA00010954"/>
    </source>
</evidence>
<reference evidence="3 4" key="1">
    <citation type="journal article" date="2020" name="bioRxiv">
        <title>Sequence and annotation of 42 cannabis genomes reveals extensive copy number variation in cannabinoid synthesis and pathogen resistance genes.</title>
        <authorList>
            <person name="Mckernan K.J."/>
            <person name="Helbert Y."/>
            <person name="Kane L.T."/>
            <person name="Ebling H."/>
            <person name="Zhang L."/>
            <person name="Liu B."/>
            <person name="Eaton Z."/>
            <person name="Mclaughlin S."/>
            <person name="Kingan S."/>
            <person name="Baybayan P."/>
            <person name="Concepcion G."/>
            <person name="Jordan M."/>
            <person name="Riva A."/>
            <person name="Barbazuk W."/>
            <person name="Harkins T."/>
        </authorList>
    </citation>
    <scope>NUCLEOTIDE SEQUENCE [LARGE SCALE GENOMIC DNA]</scope>
    <source>
        <strain evidence="4">cv. Jamaican Lion 4</strain>
        <tissue evidence="3">Leaf</tissue>
    </source>
</reference>
<dbReference type="GO" id="GO:0007165">
    <property type="term" value="P:signal transduction"/>
    <property type="evidence" value="ECO:0007669"/>
    <property type="project" value="TreeGrafter"/>
</dbReference>
<protein>
    <recommendedName>
        <fullName evidence="5">T-complex protein 11</fullName>
    </recommendedName>
</protein>
<evidence type="ECO:0000313" key="4">
    <source>
        <dbReference type="Proteomes" id="UP000525078"/>
    </source>
</evidence>
<dbReference type="PANTHER" id="PTHR12832:SF11">
    <property type="entry name" value="LD23868P"/>
    <property type="match status" value="1"/>
</dbReference>
<dbReference type="Proteomes" id="UP000525078">
    <property type="component" value="Unassembled WGS sequence"/>
</dbReference>
<evidence type="ECO:0000256" key="2">
    <source>
        <dbReference type="SAM" id="MobiDB-lite"/>
    </source>
</evidence>
<accession>A0A7J6G4N4</accession>
<evidence type="ECO:0008006" key="5">
    <source>
        <dbReference type="Google" id="ProtNLM"/>
    </source>
</evidence>
<evidence type="ECO:0000313" key="3">
    <source>
        <dbReference type="EMBL" id="KAF4377941.1"/>
    </source>
</evidence>
<dbReference type="EMBL" id="JAATIP010000077">
    <property type="protein sequence ID" value="KAF4377941.1"/>
    <property type="molecule type" value="Genomic_DNA"/>
</dbReference>
<comment type="similarity">
    <text evidence="1">Belongs to the TCP11 family.</text>
</comment>
<feature type="compositionally biased region" description="Low complexity" evidence="2">
    <location>
        <begin position="23"/>
        <end position="32"/>
    </location>
</feature>
<feature type="compositionally biased region" description="Polar residues" evidence="2">
    <location>
        <begin position="714"/>
        <end position="728"/>
    </location>
</feature>
<gene>
    <name evidence="3" type="ORF">F8388_018542</name>
</gene>
<dbReference type="Pfam" id="PF05794">
    <property type="entry name" value="Tcp11"/>
    <property type="match status" value="1"/>
</dbReference>
<dbReference type="PANTHER" id="PTHR12832">
    <property type="entry name" value="TESTIS-SPECIFIC PROTEIN PBS13 T-COMPLEX 11"/>
    <property type="match status" value="1"/>
</dbReference>
<feature type="region of interest" description="Disordered" evidence="2">
    <location>
        <begin position="1"/>
        <end position="38"/>
    </location>
</feature>
<feature type="compositionally biased region" description="Polar residues" evidence="2">
    <location>
        <begin position="408"/>
        <end position="431"/>
    </location>
</feature>
<feature type="region of interest" description="Disordered" evidence="2">
    <location>
        <begin position="397"/>
        <end position="432"/>
    </location>
</feature>
<organism evidence="3 4">
    <name type="scientific">Cannabis sativa</name>
    <name type="common">Hemp</name>
    <name type="synonym">Marijuana</name>
    <dbReference type="NCBI Taxonomy" id="3483"/>
    <lineage>
        <taxon>Eukaryota</taxon>
        <taxon>Viridiplantae</taxon>
        <taxon>Streptophyta</taxon>
        <taxon>Embryophyta</taxon>
        <taxon>Tracheophyta</taxon>
        <taxon>Spermatophyta</taxon>
        <taxon>Magnoliopsida</taxon>
        <taxon>eudicotyledons</taxon>
        <taxon>Gunneridae</taxon>
        <taxon>Pentapetalae</taxon>
        <taxon>rosids</taxon>
        <taxon>fabids</taxon>
        <taxon>Rosales</taxon>
        <taxon>Cannabaceae</taxon>
        <taxon>Cannabis</taxon>
    </lineage>
</organism>